<feature type="chain" id="PRO_5002262211" description="GH18 domain-containing protein" evidence="7">
    <location>
        <begin position="25"/>
        <end position="297"/>
    </location>
</feature>
<comment type="similarity">
    <text evidence="6">Belongs to the glycosyl hydrolase 18 family. Xylanase inhibitor subfamily.</text>
</comment>
<evidence type="ECO:0000256" key="7">
    <source>
        <dbReference type="SAM" id="SignalP"/>
    </source>
</evidence>
<dbReference type="AlphaFoldDB" id="A0A0D3G509"/>
<dbReference type="SUPFAM" id="SSF51445">
    <property type="entry name" value="(Trans)glycosidases"/>
    <property type="match status" value="1"/>
</dbReference>
<dbReference type="Proteomes" id="UP000026960">
    <property type="component" value="Chromosome 5"/>
</dbReference>
<dbReference type="STRING" id="65489.A0A0D3G509"/>
<keyword evidence="10" id="KW-1185">Reference proteome</keyword>
<evidence type="ECO:0000313" key="9">
    <source>
        <dbReference type="EnsemblPlants" id="OBART05G08780.1"/>
    </source>
</evidence>
<evidence type="ECO:0000256" key="1">
    <source>
        <dbReference type="ARBA" id="ARBA00004613"/>
    </source>
</evidence>
<evidence type="ECO:0000256" key="5">
    <source>
        <dbReference type="ARBA" id="ARBA00023157"/>
    </source>
</evidence>
<proteinExistence type="inferred from homology"/>
<dbReference type="Pfam" id="PF00704">
    <property type="entry name" value="Glyco_hydro_18"/>
    <property type="match status" value="1"/>
</dbReference>
<protein>
    <recommendedName>
        <fullName evidence="8">GH18 domain-containing protein</fullName>
    </recommendedName>
</protein>
<dbReference type="PANTHER" id="PTHR45708">
    <property type="entry name" value="ENDOCHITINASE"/>
    <property type="match status" value="1"/>
</dbReference>
<evidence type="ECO:0000256" key="2">
    <source>
        <dbReference type="ARBA" id="ARBA00022525"/>
    </source>
</evidence>
<evidence type="ECO:0000259" key="8">
    <source>
        <dbReference type="PROSITE" id="PS51910"/>
    </source>
</evidence>
<organism evidence="9">
    <name type="scientific">Oryza barthii</name>
    <dbReference type="NCBI Taxonomy" id="65489"/>
    <lineage>
        <taxon>Eukaryota</taxon>
        <taxon>Viridiplantae</taxon>
        <taxon>Streptophyta</taxon>
        <taxon>Embryophyta</taxon>
        <taxon>Tracheophyta</taxon>
        <taxon>Spermatophyta</taxon>
        <taxon>Magnoliopsida</taxon>
        <taxon>Liliopsida</taxon>
        <taxon>Poales</taxon>
        <taxon>Poaceae</taxon>
        <taxon>BOP clade</taxon>
        <taxon>Oryzoideae</taxon>
        <taxon>Oryzeae</taxon>
        <taxon>Oryzinae</taxon>
        <taxon>Oryza</taxon>
    </lineage>
</organism>
<accession>A0A0D3G509</accession>
<dbReference type="Gene3D" id="3.20.20.80">
    <property type="entry name" value="Glycosidases"/>
    <property type="match status" value="1"/>
</dbReference>
<evidence type="ECO:0000313" key="10">
    <source>
        <dbReference type="Proteomes" id="UP000026960"/>
    </source>
</evidence>
<dbReference type="eggNOG" id="KOG4701">
    <property type="taxonomic scope" value="Eukaryota"/>
</dbReference>
<reference evidence="9" key="1">
    <citation type="journal article" date="2009" name="Rice">
        <title>De Novo Next Generation Sequencing of Plant Genomes.</title>
        <authorList>
            <person name="Rounsley S."/>
            <person name="Marri P.R."/>
            <person name="Yu Y."/>
            <person name="He R."/>
            <person name="Sisneros N."/>
            <person name="Goicoechea J.L."/>
            <person name="Lee S.J."/>
            <person name="Angelova A."/>
            <person name="Kudrna D."/>
            <person name="Luo M."/>
            <person name="Affourtit J."/>
            <person name="Desany B."/>
            <person name="Knight J."/>
            <person name="Niazi F."/>
            <person name="Egholm M."/>
            <person name="Wing R.A."/>
        </authorList>
    </citation>
    <scope>NUCLEOTIDE SEQUENCE [LARGE SCALE GENOMIC DNA]</scope>
    <source>
        <strain evidence="9">cv. IRGC 105608</strain>
    </source>
</reference>
<comment type="subcellular location">
    <subcellularLocation>
        <location evidence="1">Secreted</location>
    </subcellularLocation>
</comment>
<sequence length="297" mass="33152">MALRRHAALLSLAVVLLFAGLAAASPTSQNTGDTVIFWGRNKDEGSLREACDTGLYTTVIISFLSAFGYKPGYYKLDISGHPVSAVGPDIKYCQSKGILILLAIGGQGGEYSLPTPQAAVELNDHLWYSYLGGHRNGVYRPFGDAIVNGIDFFIDQGGRENYNKLAKLLYAHNKDYRGTVRVMLTATTRCEYPDHRLDEALATGLFHRIHVKKFSDGRCPASSWIQSFQKWAKMYPQSRVLVGVVASREVDREAYISPEDLKKLMQYVFSKLPNFGGVMVWDRFYDKKTGFTGRLRA</sequence>
<feature type="domain" description="GH18" evidence="8">
    <location>
        <begin position="32"/>
        <end position="297"/>
    </location>
</feature>
<dbReference type="PANTHER" id="PTHR45708:SF11">
    <property type="entry name" value="XYLANASE INHIBITOR PROTEIN XIP"/>
    <property type="match status" value="1"/>
</dbReference>
<dbReference type="GO" id="GO:0050832">
    <property type="term" value="P:defense response to fungus"/>
    <property type="evidence" value="ECO:0007669"/>
    <property type="project" value="UniProtKB-ARBA"/>
</dbReference>
<name>A0A0D3G509_9ORYZ</name>
<dbReference type="GO" id="GO:0005975">
    <property type="term" value="P:carbohydrate metabolic process"/>
    <property type="evidence" value="ECO:0007669"/>
    <property type="project" value="InterPro"/>
</dbReference>
<reference evidence="9" key="2">
    <citation type="submission" date="2015-03" db="UniProtKB">
        <authorList>
            <consortium name="EnsemblPlants"/>
        </authorList>
    </citation>
    <scope>IDENTIFICATION</scope>
</reference>
<evidence type="ECO:0000256" key="6">
    <source>
        <dbReference type="ARBA" id="ARBA00061481"/>
    </source>
</evidence>
<feature type="signal peptide" evidence="7">
    <location>
        <begin position="1"/>
        <end position="24"/>
    </location>
</feature>
<keyword evidence="4" id="KW-0611">Plant defense</keyword>
<dbReference type="HOGENOM" id="CLU_007818_0_0_1"/>
<dbReference type="GO" id="GO:0005576">
    <property type="term" value="C:extracellular region"/>
    <property type="evidence" value="ECO:0007669"/>
    <property type="project" value="UniProtKB-SubCell"/>
</dbReference>
<dbReference type="InterPro" id="IPR001223">
    <property type="entry name" value="Glyco_hydro18_cat"/>
</dbReference>
<evidence type="ECO:0000256" key="3">
    <source>
        <dbReference type="ARBA" id="ARBA00022729"/>
    </source>
</evidence>
<dbReference type="CDD" id="cd02877">
    <property type="entry name" value="GH18_hevamine_XipI_class_III"/>
    <property type="match status" value="1"/>
</dbReference>
<dbReference type="GO" id="GO:0004857">
    <property type="term" value="F:enzyme inhibitor activity"/>
    <property type="evidence" value="ECO:0007669"/>
    <property type="project" value="UniProtKB-ARBA"/>
</dbReference>
<evidence type="ECO:0000256" key="4">
    <source>
        <dbReference type="ARBA" id="ARBA00022821"/>
    </source>
</evidence>
<keyword evidence="2" id="KW-0964">Secreted</keyword>
<keyword evidence="5" id="KW-1015">Disulfide bond</keyword>
<dbReference type="PaxDb" id="65489-OBART05G08780.1"/>
<dbReference type="InterPro" id="IPR050542">
    <property type="entry name" value="Glycosyl_Hydrlase18_Chitinase"/>
</dbReference>
<keyword evidence="3 7" id="KW-0732">Signal</keyword>
<dbReference type="InterPro" id="IPR017853">
    <property type="entry name" value="GH"/>
</dbReference>
<dbReference type="PROSITE" id="PS51910">
    <property type="entry name" value="GH18_2"/>
    <property type="match status" value="1"/>
</dbReference>
<dbReference type="FunFam" id="3.20.20.80:FF:000044">
    <property type="entry name" value="Chitinase III C10701-rice"/>
    <property type="match status" value="1"/>
</dbReference>
<dbReference type="Gramene" id="OBART05G08780.1">
    <property type="protein sequence ID" value="OBART05G08780.1"/>
    <property type="gene ID" value="OBART05G08780"/>
</dbReference>
<dbReference type="EnsemblPlants" id="OBART05G08780.1">
    <property type="protein sequence ID" value="OBART05G08780.1"/>
    <property type="gene ID" value="OBART05G08780"/>
</dbReference>
<dbReference type="InterPro" id="IPR045321">
    <property type="entry name" value="Cts1-like"/>
</dbReference>
<dbReference type="GO" id="GO:0004568">
    <property type="term" value="F:chitinase activity"/>
    <property type="evidence" value="ECO:0007669"/>
    <property type="project" value="TreeGrafter"/>
</dbReference>